<dbReference type="KEGG" id="bcom:BAUCODRAFT_61415"/>
<dbReference type="InterPro" id="IPR008011">
    <property type="entry name" value="Complex1_LYR_dom"/>
</dbReference>
<name>M2N9R2_BAUPA</name>
<evidence type="ECO:0000313" key="2">
    <source>
        <dbReference type="EMBL" id="EMD00939.1"/>
    </source>
</evidence>
<gene>
    <name evidence="2" type="ORF">BAUCODRAFT_61415</name>
</gene>
<dbReference type="Pfam" id="PF05347">
    <property type="entry name" value="Complex1_LYR"/>
    <property type="match status" value="1"/>
</dbReference>
<feature type="domain" description="Complex 1 LYR protein" evidence="1">
    <location>
        <begin position="12"/>
        <end position="54"/>
    </location>
</feature>
<dbReference type="HOGENOM" id="CLU_139293_0_0_1"/>
<evidence type="ECO:0000313" key="3">
    <source>
        <dbReference type="Proteomes" id="UP000011761"/>
    </source>
</evidence>
<dbReference type="RefSeq" id="XP_007672123.1">
    <property type="nucleotide sequence ID" value="XM_007673933.1"/>
</dbReference>
<reference evidence="2 3" key="1">
    <citation type="journal article" date="2012" name="PLoS Pathog.">
        <title>Diverse lifestyles and strategies of plant pathogenesis encoded in the genomes of eighteen Dothideomycetes fungi.</title>
        <authorList>
            <person name="Ohm R.A."/>
            <person name="Feau N."/>
            <person name="Henrissat B."/>
            <person name="Schoch C.L."/>
            <person name="Horwitz B.A."/>
            <person name="Barry K.W."/>
            <person name="Condon B.J."/>
            <person name="Copeland A.C."/>
            <person name="Dhillon B."/>
            <person name="Glaser F."/>
            <person name="Hesse C.N."/>
            <person name="Kosti I."/>
            <person name="LaButti K."/>
            <person name="Lindquist E.A."/>
            <person name="Lucas S."/>
            <person name="Salamov A.A."/>
            <person name="Bradshaw R.E."/>
            <person name="Ciuffetti L."/>
            <person name="Hamelin R.C."/>
            <person name="Kema G.H.J."/>
            <person name="Lawrence C."/>
            <person name="Scott J.A."/>
            <person name="Spatafora J.W."/>
            <person name="Turgeon B.G."/>
            <person name="de Wit P.J.G.M."/>
            <person name="Zhong S."/>
            <person name="Goodwin S.B."/>
            <person name="Grigoriev I.V."/>
        </authorList>
    </citation>
    <scope>NUCLEOTIDE SEQUENCE [LARGE SCALE GENOMIC DNA]</scope>
    <source>
        <strain evidence="2 3">UAMH 10762</strain>
    </source>
</reference>
<dbReference type="eggNOG" id="ENOG502SDNM">
    <property type="taxonomic scope" value="Eukaryota"/>
</dbReference>
<dbReference type="Proteomes" id="UP000011761">
    <property type="component" value="Unassembled WGS sequence"/>
</dbReference>
<keyword evidence="3" id="KW-1185">Reference proteome</keyword>
<dbReference type="OrthoDB" id="4392610at2759"/>
<protein>
    <recommendedName>
        <fullName evidence="1">Complex 1 LYR protein domain-containing protein</fullName>
    </recommendedName>
</protein>
<dbReference type="OMA" id="KSMGLCL"/>
<dbReference type="AlphaFoldDB" id="M2N9R2"/>
<accession>M2N9R2</accession>
<organism evidence="2 3">
    <name type="scientific">Baudoinia panamericana (strain UAMH 10762)</name>
    <name type="common">Angels' share fungus</name>
    <name type="synonym">Baudoinia compniacensis (strain UAMH 10762)</name>
    <dbReference type="NCBI Taxonomy" id="717646"/>
    <lineage>
        <taxon>Eukaryota</taxon>
        <taxon>Fungi</taxon>
        <taxon>Dikarya</taxon>
        <taxon>Ascomycota</taxon>
        <taxon>Pezizomycotina</taxon>
        <taxon>Dothideomycetes</taxon>
        <taxon>Dothideomycetidae</taxon>
        <taxon>Mycosphaerellales</taxon>
        <taxon>Teratosphaeriaceae</taxon>
        <taxon>Baudoinia</taxon>
    </lineage>
</organism>
<proteinExistence type="predicted"/>
<dbReference type="GeneID" id="19115913"/>
<sequence length="135" mass="16416">MQDRHELVQAYRQLYKQALRACQYSKPSRYVMRDRIRNAFRHGRSEEFDKGKVERTVMFLRHAASHRGLEHTIQKNLCHVWWERENKVREHGDRRSCVLSGFIRRSDIRELRKHAYAEFDRTIERLNESMGLCIK</sequence>
<evidence type="ECO:0000259" key="1">
    <source>
        <dbReference type="Pfam" id="PF05347"/>
    </source>
</evidence>
<dbReference type="EMBL" id="KB445550">
    <property type="protein sequence ID" value="EMD00939.1"/>
    <property type="molecule type" value="Genomic_DNA"/>
</dbReference>